<dbReference type="RefSeq" id="WP_052699555.1">
    <property type="nucleotide sequence ID" value="NZ_CP015230.1"/>
</dbReference>
<gene>
    <name evidence="1" type="ORF">K529_003855</name>
</gene>
<sequence length="216" mass="23283">MALSWPLPLESFFEGLPIQKISCRLGRAETSSETGGGEVISHGMGTRLWRGRIVLDKEIHTYWAAIEAKLALLEQPGASLLLRDTRVNGTRFDPQLAILGTSNPQIANLAANNRELDLSGLPANYKIAAGDLLGFTYGATPTRYAYHRVVVGAEAGVTGIASDIEVIPFIRPGAQVGRPVTLGVPVLKARIANAEYGQSRARLSEGGSFEWTQTLR</sequence>
<accession>A0A1B1A029</accession>
<name>A0A1B1A029_9RHOB</name>
<evidence type="ECO:0000313" key="1">
    <source>
        <dbReference type="EMBL" id="ANP39891.1"/>
    </source>
</evidence>
<dbReference type="Proteomes" id="UP000013243">
    <property type="component" value="Chromosome"/>
</dbReference>
<dbReference type="AlphaFoldDB" id="A0A1B1A029"/>
<dbReference type="GeneID" id="28248937"/>
<dbReference type="EMBL" id="CP015230">
    <property type="protein sequence ID" value="ANP39891.1"/>
    <property type="molecule type" value="Genomic_DNA"/>
</dbReference>
<dbReference type="STRING" id="1265309.K529_003855"/>
<protein>
    <submittedName>
        <fullName evidence="1">Uncharacterized protein</fullName>
    </submittedName>
</protein>
<dbReference type="KEGG" id="rmb:K529_003855"/>
<organism evidence="1 2">
    <name type="scientific">Tritonibacter mobilis F1926</name>
    <dbReference type="NCBI Taxonomy" id="1265309"/>
    <lineage>
        <taxon>Bacteria</taxon>
        <taxon>Pseudomonadati</taxon>
        <taxon>Pseudomonadota</taxon>
        <taxon>Alphaproteobacteria</taxon>
        <taxon>Rhodobacterales</taxon>
        <taxon>Paracoccaceae</taxon>
        <taxon>Tritonibacter</taxon>
    </lineage>
</organism>
<evidence type="ECO:0000313" key="2">
    <source>
        <dbReference type="Proteomes" id="UP000013243"/>
    </source>
</evidence>
<proteinExistence type="predicted"/>
<reference evidence="1 2" key="1">
    <citation type="journal article" date="2016" name="ISME J.">
        <title>Global occurrence and heterogeneity of the Roseobacter-clade species Ruegeria mobilis.</title>
        <authorList>
            <person name="Sonnenschein E."/>
            <person name="Gram L."/>
        </authorList>
    </citation>
    <scope>NUCLEOTIDE SEQUENCE [LARGE SCALE GENOMIC DNA]</scope>
    <source>
        <strain evidence="1 2">F1926</strain>
    </source>
</reference>
<dbReference type="OrthoDB" id="8265479at2"/>